<dbReference type="EMBL" id="CP084930">
    <property type="protein sequence ID" value="USI72622.1"/>
    <property type="molecule type" value="Genomic_DNA"/>
</dbReference>
<dbReference type="Proteomes" id="UP001056937">
    <property type="component" value="Chromosome 1"/>
</dbReference>
<sequence length="46" mass="5515">MFTKPLEQWTAEELEMALDQALREEAHDLIWAIVDELERRDGEMRV</sequence>
<accession>A0ABY4X6S5</accession>
<reference evidence="1" key="1">
    <citation type="journal article" date="2022" name="Toxins">
        <title>Genomic Analysis of Sphingopyxis sp. USTB-05 for Biodegrading Cyanobacterial Hepatotoxins.</title>
        <authorList>
            <person name="Liu C."/>
            <person name="Xu Q."/>
            <person name="Zhao Z."/>
            <person name="Zhang H."/>
            <person name="Liu X."/>
            <person name="Yin C."/>
            <person name="Liu Y."/>
            <person name="Yan H."/>
        </authorList>
    </citation>
    <scope>NUCLEOTIDE SEQUENCE</scope>
    <source>
        <strain evidence="1">NBD5</strain>
    </source>
</reference>
<organism evidence="1 2">
    <name type="scientific">Sphingomonas morindae</name>
    <dbReference type="NCBI Taxonomy" id="1541170"/>
    <lineage>
        <taxon>Bacteria</taxon>
        <taxon>Pseudomonadati</taxon>
        <taxon>Pseudomonadota</taxon>
        <taxon>Alphaproteobacteria</taxon>
        <taxon>Sphingomonadales</taxon>
        <taxon>Sphingomonadaceae</taxon>
        <taxon>Sphingomonas</taxon>
    </lineage>
</organism>
<evidence type="ECO:0000313" key="1">
    <source>
        <dbReference type="EMBL" id="USI72622.1"/>
    </source>
</evidence>
<protein>
    <submittedName>
        <fullName evidence="1">Uncharacterized protein</fullName>
    </submittedName>
</protein>
<name>A0ABY4X6S5_9SPHN</name>
<dbReference type="RefSeq" id="WP_252166430.1">
    <property type="nucleotide sequence ID" value="NZ_CP084930.1"/>
</dbReference>
<evidence type="ECO:0000313" key="2">
    <source>
        <dbReference type="Proteomes" id="UP001056937"/>
    </source>
</evidence>
<gene>
    <name evidence="1" type="ORF">LHA26_15265</name>
</gene>
<keyword evidence="2" id="KW-1185">Reference proteome</keyword>
<proteinExistence type="predicted"/>